<keyword evidence="3" id="KW-1185">Reference proteome</keyword>
<dbReference type="PANTHER" id="PTHR33993:SF2">
    <property type="entry name" value="VOC DOMAIN-CONTAINING PROTEIN"/>
    <property type="match status" value="1"/>
</dbReference>
<dbReference type="Proteomes" id="UP001501757">
    <property type="component" value="Unassembled WGS sequence"/>
</dbReference>
<gene>
    <name evidence="2" type="ORF">GCM10009092_03060</name>
</gene>
<feature type="domain" description="VOC" evidence="1">
    <location>
        <begin position="4"/>
        <end position="121"/>
    </location>
</feature>
<dbReference type="CDD" id="cd07247">
    <property type="entry name" value="SgaA_N_like"/>
    <property type="match status" value="1"/>
</dbReference>
<accession>A0ABP3GC20</accession>
<organism evidence="2 3">
    <name type="scientific">Bowmanella denitrificans</name>
    <dbReference type="NCBI Taxonomy" id="366582"/>
    <lineage>
        <taxon>Bacteria</taxon>
        <taxon>Pseudomonadati</taxon>
        <taxon>Pseudomonadota</taxon>
        <taxon>Gammaproteobacteria</taxon>
        <taxon>Alteromonadales</taxon>
        <taxon>Alteromonadaceae</taxon>
        <taxon>Bowmanella</taxon>
    </lineage>
</organism>
<evidence type="ECO:0000313" key="2">
    <source>
        <dbReference type="EMBL" id="GAA0341888.1"/>
    </source>
</evidence>
<reference evidence="3" key="1">
    <citation type="journal article" date="2019" name="Int. J. Syst. Evol. Microbiol.">
        <title>The Global Catalogue of Microorganisms (GCM) 10K type strain sequencing project: providing services to taxonomists for standard genome sequencing and annotation.</title>
        <authorList>
            <consortium name="The Broad Institute Genomics Platform"/>
            <consortium name="The Broad Institute Genome Sequencing Center for Infectious Disease"/>
            <person name="Wu L."/>
            <person name="Ma J."/>
        </authorList>
    </citation>
    <scope>NUCLEOTIDE SEQUENCE [LARGE SCALE GENOMIC DNA]</scope>
    <source>
        <strain evidence="3">JCM 13378</strain>
    </source>
</reference>
<dbReference type="Pfam" id="PF00903">
    <property type="entry name" value="Glyoxalase"/>
    <property type="match status" value="1"/>
</dbReference>
<comment type="caution">
    <text evidence="2">The sequence shown here is derived from an EMBL/GenBank/DDBJ whole genome shotgun (WGS) entry which is preliminary data.</text>
</comment>
<dbReference type="InterPro" id="IPR052164">
    <property type="entry name" value="Anthracycline_SecMetBiosynth"/>
</dbReference>
<dbReference type="PANTHER" id="PTHR33993">
    <property type="entry name" value="GLYOXALASE-RELATED"/>
    <property type="match status" value="1"/>
</dbReference>
<dbReference type="InterPro" id="IPR004360">
    <property type="entry name" value="Glyas_Fos-R_dOase_dom"/>
</dbReference>
<dbReference type="InterPro" id="IPR029068">
    <property type="entry name" value="Glyas_Bleomycin-R_OHBP_Dase"/>
</dbReference>
<sequence>MNNAVGWFEIYVQDIQRAKDFYENVLAVTLEKLGGPEFDMWAFPNDMQHYGAGGALVSMSGVASGGNSTLVYFSCQDCAVEEARVEGAGGKVQRPKMSIGEYGFISLVLDTEGNMFGLHSLT</sequence>
<dbReference type="PROSITE" id="PS51819">
    <property type="entry name" value="VOC"/>
    <property type="match status" value="1"/>
</dbReference>
<dbReference type="InterPro" id="IPR037523">
    <property type="entry name" value="VOC_core"/>
</dbReference>
<dbReference type="EMBL" id="BAAAEI010000002">
    <property type="protein sequence ID" value="GAA0341888.1"/>
    <property type="molecule type" value="Genomic_DNA"/>
</dbReference>
<protein>
    <submittedName>
        <fullName evidence="2">VOC family protein</fullName>
    </submittedName>
</protein>
<dbReference type="Gene3D" id="3.10.180.10">
    <property type="entry name" value="2,3-Dihydroxybiphenyl 1,2-Dioxygenase, domain 1"/>
    <property type="match status" value="1"/>
</dbReference>
<evidence type="ECO:0000313" key="3">
    <source>
        <dbReference type="Proteomes" id="UP001501757"/>
    </source>
</evidence>
<name>A0ABP3GC20_9ALTE</name>
<evidence type="ECO:0000259" key="1">
    <source>
        <dbReference type="PROSITE" id="PS51819"/>
    </source>
</evidence>
<proteinExistence type="predicted"/>
<dbReference type="RefSeq" id="WP_343840921.1">
    <property type="nucleotide sequence ID" value="NZ_BAAAEI010000002.1"/>
</dbReference>
<dbReference type="SUPFAM" id="SSF54593">
    <property type="entry name" value="Glyoxalase/Bleomycin resistance protein/Dihydroxybiphenyl dioxygenase"/>
    <property type="match status" value="1"/>
</dbReference>